<reference evidence="3 5" key="1">
    <citation type="journal article" date="2012" name="Appl. Soil Ecol.">
        <title>Isolation and characterization of new plant growth-promoting bacterial endophytes.</title>
        <authorList>
            <person name="Rashid S."/>
            <person name="Charles T.C."/>
            <person name="Glick B.R."/>
        </authorList>
    </citation>
    <scope>NUCLEOTIDE SEQUENCE [LARGE SCALE GENOMIC DNA]</scope>
    <source>
        <strain evidence="3 5">YsS1</strain>
    </source>
</reference>
<dbReference type="AlphaFoldDB" id="A0A4P7PFX9"/>
<accession>A0A4P7PFX9</accession>
<dbReference type="RefSeq" id="WP_135845086.1">
    <property type="nucleotide sequence ID" value="NZ_CP035088.1"/>
</dbReference>
<dbReference type="InterPro" id="IPR041081">
    <property type="entry name" value="DUF5629"/>
</dbReference>
<dbReference type="EMBL" id="CP123771">
    <property type="protein sequence ID" value="WGO95816.1"/>
    <property type="molecule type" value="Genomic_DNA"/>
</dbReference>
<evidence type="ECO:0000313" key="2">
    <source>
        <dbReference type="EMBL" id="QBZ89539.1"/>
    </source>
</evidence>
<dbReference type="Pfam" id="PF18629">
    <property type="entry name" value="DUF5629"/>
    <property type="match status" value="1"/>
</dbReference>
<evidence type="ECO:0000313" key="5">
    <source>
        <dbReference type="Proteomes" id="UP001227386"/>
    </source>
</evidence>
<sequence>MGYHGNFPNDRLITMTAVTDTLLHALESCDMLIIDGLYAFDFSLDEQDQLHVECMNGRTLEHWRFTPTQMQAATFDKASKHWIITSDSGDHHLECVEATRGHDDDEDDEHEDA</sequence>
<dbReference type="KEGG" id="pvk:EPZ47_12715"/>
<evidence type="ECO:0000313" key="4">
    <source>
        <dbReference type="Proteomes" id="UP000296468"/>
    </source>
</evidence>
<dbReference type="Gene3D" id="2.30.29.190">
    <property type="match status" value="1"/>
</dbReference>
<keyword evidence="5" id="KW-1185">Reference proteome</keyword>
<proteinExistence type="predicted"/>
<dbReference type="OrthoDB" id="7013999at2"/>
<name>A0A4P7PFX9_9PSED</name>
<gene>
    <name evidence="2" type="ORF">EPZ47_12715</name>
    <name evidence="3" type="ORF">QCD61_12215</name>
</gene>
<reference evidence="3" key="4">
    <citation type="submission" date="2023-04" db="EMBL/GenBank/DDBJ databases">
        <authorList>
            <person name="Charles T.C."/>
            <person name="Cheng J."/>
            <person name="Lynch M."/>
            <person name="Van Dyk A."/>
        </authorList>
    </citation>
    <scope>NUCLEOTIDE SEQUENCE</scope>
    <source>
        <strain evidence="3">YsS1</strain>
    </source>
</reference>
<feature type="domain" description="DUF5629" evidence="1">
    <location>
        <begin position="47"/>
        <end position="98"/>
    </location>
</feature>
<reference evidence="2 4" key="2">
    <citation type="journal article" date="2019" name="Front. Microbiol.">
        <title>In silico and Genetic Analyses of Cyclic Lipopeptide Synthetic Gene Clusters in Pseudomonas sp. 11K1.</title>
        <authorList>
            <person name="Zhao H."/>
            <person name="Liu Y.P."/>
            <person name="Zhang L.Q."/>
        </authorList>
    </citation>
    <scope>NUCLEOTIDE SEQUENCE [LARGE SCALE GENOMIC DNA]</scope>
    <source>
        <strain evidence="2 4">11K1</strain>
    </source>
</reference>
<evidence type="ECO:0000313" key="3">
    <source>
        <dbReference type="EMBL" id="WGO95816.1"/>
    </source>
</evidence>
<reference evidence="2" key="3">
    <citation type="submission" date="2019-01" db="EMBL/GenBank/DDBJ databases">
        <authorList>
            <person name="Zhang L."/>
        </authorList>
    </citation>
    <scope>NUCLEOTIDE SEQUENCE</scope>
    <source>
        <strain evidence="2">11K1</strain>
    </source>
</reference>
<dbReference type="Proteomes" id="UP000296468">
    <property type="component" value="Chromosome"/>
</dbReference>
<dbReference type="Proteomes" id="UP001227386">
    <property type="component" value="Chromosome"/>
</dbReference>
<organism evidence="2 4">
    <name type="scientific">Pseudomonas viciae</name>
    <dbReference type="NCBI Taxonomy" id="2505979"/>
    <lineage>
        <taxon>Bacteria</taxon>
        <taxon>Pseudomonadati</taxon>
        <taxon>Pseudomonadota</taxon>
        <taxon>Gammaproteobacteria</taxon>
        <taxon>Pseudomonadales</taxon>
        <taxon>Pseudomonadaceae</taxon>
        <taxon>Pseudomonas</taxon>
    </lineage>
</organism>
<evidence type="ECO:0000259" key="1">
    <source>
        <dbReference type="Pfam" id="PF18629"/>
    </source>
</evidence>
<protein>
    <submittedName>
        <fullName evidence="3">DUF5629 family protein</fullName>
    </submittedName>
</protein>
<dbReference type="EMBL" id="CP035088">
    <property type="protein sequence ID" value="QBZ89539.1"/>
    <property type="molecule type" value="Genomic_DNA"/>
</dbReference>